<dbReference type="Pfam" id="PF02958">
    <property type="entry name" value="EcKL"/>
    <property type="match status" value="1"/>
</dbReference>
<reference evidence="2 3" key="1">
    <citation type="submission" date="2015-12" db="EMBL/GenBank/DDBJ databases">
        <title>The genome of Folsomia candida.</title>
        <authorList>
            <person name="Faddeeva A."/>
            <person name="Derks M.F."/>
            <person name="Anvar Y."/>
            <person name="Smit S."/>
            <person name="Van Straalen N."/>
            <person name="Roelofs D."/>
        </authorList>
    </citation>
    <scope>NUCLEOTIDE SEQUENCE [LARGE SCALE GENOMIC DNA]</scope>
    <source>
        <strain evidence="2 3">VU population</strain>
        <tissue evidence="2">Whole body</tissue>
    </source>
</reference>
<feature type="domain" description="CHK kinase-like" evidence="1">
    <location>
        <begin position="148"/>
        <end position="348"/>
    </location>
</feature>
<dbReference type="PANTHER" id="PTHR11012:SF30">
    <property type="entry name" value="PROTEIN KINASE-LIKE DOMAIN-CONTAINING"/>
    <property type="match status" value="1"/>
</dbReference>
<evidence type="ECO:0000313" key="3">
    <source>
        <dbReference type="Proteomes" id="UP000198287"/>
    </source>
</evidence>
<dbReference type="InterPro" id="IPR004119">
    <property type="entry name" value="EcKL"/>
</dbReference>
<accession>A0A226EXB8</accession>
<gene>
    <name evidence="2" type="ORF">Fcan01_00865</name>
</gene>
<evidence type="ECO:0000313" key="2">
    <source>
        <dbReference type="EMBL" id="OXA61818.1"/>
    </source>
</evidence>
<keyword evidence="3" id="KW-1185">Reference proteome</keyword>
<dbReference type="PANTHER" id="PTHR11012">
    <property type="entry name" value="PROTEIN KINASE-LIKE DOMAIN-CONTAINING"/>
    <property type="match status" value="1"/>
</dbReference>
<dbReference type="OrthoDB" id="5396515at2759"/>
<dbReference type="InterPro" id="IPR015897">
    <property type="entry name" value="CHK_kinase-like"/>
</dbReference>
<proteinExistence type="predicted"/>
<dbReference type="Gene3D" id="3.90.1200.10">
    <property type="match status" value="1"/>
</dbReference>
<dbReference type="EMBL" id="LNIX01000001">
    <property type="protein sequence ID" value="OXA61818.1"/>
    <property type="molecule type" value="Genomic_DNA"/>
</dbReference>
<comment type="caution">
    <text evidence="2">The sequence shown here is derived from an EMBL/GenBank/DDBJ whole genome shotgun (WGS) entry which is preliminary data.</text>
</comment>
<dbReference type="SMART" id="SM00587">
    <property type="entry name" value="CHK"/>
    <property type="match status" value="1"/>
</dbReference>
<dbReference type="InterPro" id="IPR011009">
    <property type="entry name" value="Kinase-like_dom_sf"/>
</dbReference>
<protein>
    <recommendedName>
        <fullName evidence="1">CHK kinase-like domain-containing protein</fullName>
    </recommendedName>
</protein>
<name>A0A226EXB8_FOLCA</name>
<evidence type="ECO:0000259" key="1">
    <source>
        <dbReference type="SMART" id="SM00587"/>
    </source>
</evidence>
<dbReference type="Proteomes" id="UP000198287">
    <property type="component" value="Unassembled WGS sequence"/>
</dbReference>
<organism evidence="2 3">
    <name type="scientific">Folsomia candida</name>
    <name type="common">Springtail</name>
    <dbReference type="NCBI Taxonomy" id="158441"/>
    <lineage>
        <taxon>Eukaryota</taxon>
        <taxon>Metazoa</taxon>
        <taxon>Ecdysozoa</taxon>
        <taxon>Arthropoda</taxon>
        <taxon>Hexapoda</taxon>
        <taxon>Collembola</taxon>
        <taxon>Entomobryomorpha</taxon>
        <taxon>Isotomoidea</taxon>
        <taxon>Isotomidae</taxon>
        <taxon>Proisotominae</taxon>
        <taxon>Folsomia</taxon>
    </lineage>
</organism>
<sequence>MSLDDKDEGQPDVGNLSSPEDVITTDLIQKILHGHDPDAKLVSYSAKLGTKTGDNFMSIIYSADILFTNSSSSEEKLEVMIKTMPKNEFRVEELNKVAAFTKEVNMYAHVLPEMVRFQKEQKIEDVEIMADWPACLASFSNGGIDDFVAMGNLRGKGYKMADRIKGLDHPQILLVLSTLAKFHAISFAQFGGDGAKIMSTYPFLEEKMFPDPAELEHSLKDYFKSLLRCEVKVLRDSGHEKEAEILALFCRDDIDVTLLSEISTIVTSRKNAVINHGDCWTNNILFLHDGEKLVDLKLLDFQEARCAPRSAEVSYFLHACVPSKELDVHKEEEYLKWYDDHFIQFLGKLGVNRSGNDGLDFKDFMEEYKNCKFYGVILGLLMAPMMCTESEDLQDLEDMEGFGEDAATRMFEARTKASKDSQLISTNKICNLAVNHLPHCPQVIRKMSEIKKV</sequence>
<dbReference type="AlphaFoldDB" id="A0A226EXB8"/>
<dbReference type="OMA" id="KAYINEY"/>
<dbReference type="SUPFAM" id="SSF56112">
    <property type="entry name" value="Protein kinase-like (PK-like)"/>
    <property type="match status" value="1"/>
</dbReference>